<gene>
    <name evidence="2" type="ORF">AB1Y20_007402</name>
</gene>
<evidence type="ECO:0000313" key="3">
    <source>
        <dbReference type="Proteomes" id="UP001515480"/>
    </source>
</evidence>
<dbReference type="AlphaFoldDB" id="A0AB34IX21"/>
<reference evidence="2 3" key="1">
    <citation type="journal article" date="2024" name="Science">
        <title>Giant polyketide synthase enzymes in the biosynthesis of giant marine polyether toxins.</title>
        <authorList>
            <person name="Fallon T.R."/>
            <person name="Shende V.V."/>
            <person name="Wierzbicki I.H."/>
            <person name="Pendleton A.L."/>
            <person name="Watervoot N.F."/>
            <person name="Auber R.P."/>
            <person name="Gonzalez D.J."/>
            <person name="Wisecaver J.H."/>
            <person name="Moore B.S."/>
        </authorList>
    </citation>
    <scope>NUCLEOTIDE SEQUENCE [LARGE SCALE GENOMIC DNA]</scope>
    <source>
        <strain evidence="2 3">12B1</strain>
    </source>
</reference>
<keyword evidence="3" id="KW-1185">Reference proteome</keyword>
<organism evidence="2 3">
    <name type="scientific">Prymnesium parvum</name>
    <name type="common">Toxic golden alga</name>
    <dbReference type="NCBI Taxonomy" id="97485"/>
    <lineage>
        <taxon>Eukaryota</taxon>
        <taxon>Haptista</taxon>
        <taxon>Haptophyta</taxon>
        <taxon>Prymnesiophyceae</taxon>
        <taxon>Prymnesiales</taxon>
        <taxon>Prymnesiaceae</taxon>
        <taxon>Prymnesium</taxon>
    </lineage>
</organism>
<dbReference type="EMBL" id="JBGBPQ010000017">
    <property type="protein sequence ID" value="KAL1507792.1"/>
    <property type="molecule type" value="Genomic_DNA"/>
</dbReference>
<feature type="compositionally biased region" description="Low complexity" evidence="1">
    <location>
        <begin position="95"/>
        <end position="113"/>
    </location>
</feature>
<comment type="caution">
    <text evidence="2">The sequence shown here is derived from an EMBL/GenBank/DDBJ whole genome shotgun (WGS) entry which is preliminary data.</text>
</comment>
<feature type="region of interest" description="Disordered" evidence="1">
    <location>
        <begin position="35"/>
        <end position="147"/>
    </location>
</feature>
<protein>
    <submittedName>
        <fullName evidence="2">Uncharacterized protein</fullName>
    </submittedName>
</protein>
<proteinExistence type="predicted"/>
<dbReference type="Proteomes" id="UP001515480">
    <property type="component" value="Unassembled WGS sequence"/>
</dbReference>
<evidence type="ECO:0000256" key="1">
    <source>
        <dbReference type="SAM" id="MobiDB-lite"/>
    </source>
</evidence>
<name>A0AB34IX21_PRYPA</name>
<evidence type="ECO:0000313" key="2">
    <source>
        <dbReference type="EMBL" id="KAL1507792.1"/>
    </source>
</evidence>
<sequence>MATHAALAHKLIHSAGHRRALGRVSSSARLLQRQALPAGGARAAKGVPTSTKRVHTPAKREHTPEAPLSHVGHPGGATPDPLPKRQRATAPAPPAARSTAGASPASPAVAARSMDAASPENESKRQRAAAPAPPAAAEPRTDGASPENKARDYFAILMGRTTAPVPAAELERAQLEEYKRLLSYCLWVFSAEEHANYDQFHNELMNATANFNVTLDRKTPNWPRKEAIHVCVGELCKMYDKSVGARAQKLARELISSVASSTAVNILAKVGAARVVYEVLEYLTIVWTLVTKNRIVVEDPNVFIVMWVAFELAVQAARLSPANYAPPLKAIFQRISASPMNALHYVYDKLKGPIDLTNWSVLLRMLKAFEGFTNEHKSAIPRALEMMKDILATAPNIPKEWPRATAEDSSTVVARKTRVRDVLLVGLRQAP</sequence>
<accession>A0AB34IX21</accession>